<dbReference type="GeneID" id="7814731"/>
<dbReference type="HOGENOM" id="CLU_018204_9_0_2"/>
<dbReference type="PANTHER" id="PTHR43292">
    <property type="entry name" value="ACYL-COA DEHYDROGENASE"/>
    <property type="match status" value="1"/>
</dbReference>
<dbReference type="InterPro" id="IPR013786">
    <property type="entry name" value="AcylCoA_DH/ox_N"/>
</dbReference>
<dbReference type="Pfam" id="PF02771">
    <property type="entry name" value="Acyl-CoA_dh_N"/>
    <property type="match status" value="1"/>
</dbReference>
<dbReference type="InterPro" id="IPR052161">
    <property type="entry name" value="Mycobact_Acyl-CoA_DH"/>
</dbReference>
<feature type="coiled-coil region" evidence="7">
    <location>
        <begin position="262"/>
        <end position="296"/>
    </location>
</feature>
<dbReference type="Gene3D" id="1.10.540.10">
    <property type="entry name" value="Acyl-CoA dehydrogenase/oxidase, N-terminal domain"/>
    <property type="match status" value="1"/>
</dbReference>
<dbReference type="FunFam" id="2.40.110.10:FF:000011">
    <property type="entry name" value="Acyl-CoA dehydrogenase FadE34"/>
    <property type="match status" value="1"/>
</dbReference>
<evidence type="ECO:0000256" key="4">
    <source>
        <dbReference type="ARBA" id="ARBA00022827"/>
    </source>
</evidence>
<dbReference type="RefSeq" id="WP_012718626.1">
    <property type="nucleotide sequence ID" value="NC_012632.1"/>
</dbReference>
<reference evidence="11 12" key="1">
    <citation type="journal article" date="2009" name="Proc. Natl. Acad. Sci. U.S.A.">
        <title>Biogeography of the Sulfolobus islandicus pan-genome.</title>
        <authorList>
            <person name="Reno M.L."/>
            <person name="Held N.L."/>
            <person name="Fields C.J."/>
            <person name="Burke P.V."/>
            <person name="Whitaker R.J."/>
        </authorList>
    </citation>
    <scope>NUCLEOTIDE SEQUENCE [LARGE SCALE GENOMIC DNA]</scope>
    <source>
        <strain evidence="11 12">M.16.27</strain>
    </source>
</reference>
<evidence type="ECO:0000256" key="7">
    <source>
        <dbReference type="SAM" id="Coils"/>
    </source>
</evidence>
<evidence type="ECO:0000256" key="2">
    <source>
        <dbReference type="ARBA" id="ARBA00009347"/>
    </source>
</evidence>
<dbReference type="InterPro" id="IPR046373">
    <property type="entry name" value="Acyl-CoA_Oxase/DH_mid-dom_sf"/>
</dbReference>
<dbReference type="GO" id="GO:0005886">
    <property type="term" value="C:plasma membrane"/>
    <property type="evidence" value="ECO:0007669"/>
    <property type="project" value="TreeGrafter"/>
</dbReference>
<keyword evidence="5 6" id="KW-0560">Oxidoreductase</keyword>
<evidence type="ECO:0000256" key="6">
    <source>
        <dbReference type="RuleBase" id="RU362125"/>
    </source>
</evidence>
<dbReference type="InterPro" id="IPR006091">
    <property type="entry name" value="Acyl-CoA_Oxase/DH_mid-dom"/>
</dbReference>
<evidence type="ECO:0000256" key="5">
    <source>
        <dbReference type="ARBA" id="ARBA00023002"/>
    </source>
</evidence>
<dbReference type="Gene3D" id="1.20.140.10">
    <property type="entry name" value="Butyryl-CoA Dehydrogenase, subunit A, domain 3"/>
    <property type="match status" value="1"/>
</dbReference>
<evidence type="ECO:0000259" key="9">
    <source>
        <dbReference type="Pfam" id="PF02770"/>
    </source>
</evidence>
<dbReference type="EMBL" id="CP001401">
    <property type="protein sequence ID" value="ACP54814.1"/>
    <property type="molecule type" value="Genomic_DNA"/>
</dbReference>
<gene>
    <name evidence="11" type="ordered locus">M1627_0879</name>
</gene>
<dbReference type="KEGG" id="sim:M1627_0879"/>
<dbReference type="SUPFAM" id="SSF47203">
    <property type="entry name" value="Acyl-CoA dehydrogenase C-terminal domain-like"/>
    <property type="match status" value="1"/>
</dbReference>
<comment type="similarity">
    <text evidence="2 6">Belongs to the acyl-CoA dehydrogenase family.</text>
</comment>
<evidence type="ECO:0000256" key="3">
    <source>
        <dbReference type="ARBA" id="ARBA00022630"/>
    </source>
</evidence>
<dbReference type="Gene3D" id="2.40.110.10">
    <property type="entry name" value="Butyryl-CoA Dehydrogenase, subunit A, domain 2"/>
    <property type="match status" value="1"/>
</dbReference>
<dbReference type="Pfam" id="PF00441">
    <property type="entry name" value="Acyl-CoA_dh_1"/>
    <property type="match status" value="1"/>
</dbReference>
<dbReference type="SUPFAM" id="SSF56645">
    <property type="entry name" value="Acyl-CoA dehydrogenase NM domain-like"/>
    <property type="match status" value="1"/>
</dbReference>
<keyword evidence="3 6" id="KW-0285">Flavoprotein</keyword>
<dbReference type="GO" id="GO:0050660">
    <property type="term" value="F:flavin adenine dinucleotide binding"/>
    <property type="evidence" value="ECO:0007669"/>
    <property type="project" value="InterPro"/>
</dbReference>
<dbReference type="AlphaFoldDB" id="C3N489"/>
<sequence length="372" mass="42583">MISEEEEFRRNLREWIKNNAPPSLAGKRILFDTVEFDNYEELRAWQRKLYEAGYLGITWPKEYGGQGLDPIYETIAYEEFIRADLPYGRSLGSIGLMVVAPAILNHGNEEQKRKYLPRILRAEDIWCQGFSEPSSGSDLASIKTRAEEKGEYFIINGQKIWSSYAHLANYMILLARTGEDRYRGLTMFIVDMKQEGIKVSPIQQITGKSEFNSIYLQNVIVPINNILGSIGDGWKVAMTVLNHERFTVGITLLFSAKISLEYLKERAKIKGISLDIEELEDKIEGLYSFYERLLNKLRKGDIIESESAILKLVASELLQSVYELAVIKFDLNEIMNEKWYIGMLSSRGRTIAAGTSEILRNLIGERILKLPK</sequence>
<evidence type="ECO:0000313" key="11">
    <source>
        <dbReference type="EMBL" id="ACP54814.1"/>
    </source>
</evidence>
<dbReference type="InterPro" id="IPR036250">
    <property type="entry name" value="AcylCo_DH-like_C"/>
</dbReference>
<proteinExistence type="inferred from homology"/>
<evidence type="ECO:0000259" key="8">
    <source>
        <dbReference type="Pfam" id="PF00441"/>
    </source>
</evidence>
<feature type="domain" description="Acyl-CoA dehydrogenase/oxidase C-terminal" evidence="8">
    <location>
        <begin position="231"/>
        <end position="368"/>
    </location>
</feature>
<feature type="domain" description="Acyl-CoA oxidase/dehydrogenase middle" evidence="9">
    <location>
        <begin position="127"/>
        <end position="216"/>
    </location>
</feature>
<feature type="domain" description="Acyl-CoA dehydrogenase/oxidase N-terminal" evidence="10">
    <location>
        <begin position="4"/>
        <end position="123"/>
    </location>
</feature>
<dbReference type="GO" id="GO:0016627">
    <property type="term" value="F:oxidoreductase activity, acting on the CH-CH group of donors"/>
    <property type="evidence" value="ECO:0007669"/>
    <property type="project" value="InterPro"/>
</dbReference>
<name>C3N489_SACI3</name>
<protein>
    <submittedName>
        <fullName evidence="11">Acyl-CoA dehydrogenase domain protein</fullName>
    </submittedName>
</protein>
<dbReference type="InterPro" id="IPR009100">
    <property type="entry name" value="AcylCoA_DH/oxidase_NM_dom_sf"/>
</dbReference>
<evidence type="ECO:0000313" key="12">
    <source>
        <dbReference type="Proteomes" id="UP000002307"/>
    </source>
</evidence>
<dbReference type="PANTHER" id="PTHR43292:SF4">
    <property type="entry name" value="ACYL-COA DEHYDROGENASE FADE34"/>
    <property type="match status" value="1"/>
</dbReference>
<organism evidence="11 12">
    <name type="scientific">Saccharolobus islandicus (strain M.16.27)</name>
    <name type="common">Sulfolobus islandicus</name>
    <dbReference type="NCBI Taxonomy" id="427318"/>
    <lineage>
        <taxon>Archaea</taxon>
        <taxon>Thermoproteota</taxon>
        <taxon>Thermoprotei</taxon>
        <taxon>Sulfolobales</taxon>
        <taxon>Sulfolobaceae</taxon>
        <taxon>Saccharolobus</taxon>
    </lineage>
</organism>
<dbReference type="Proteomes" id="UP000002307">
    <property type="component" value="Chromosome"/>
</dbReference>
<evidence type="ECO:0000259" key="10">
    <source>
        <dbReference type="Pfam" id="PF02771"/>
    </source>
</evidence>
<evidence type="ECO:0000256" key="1">
    <source>
        <dbReference type="ARBA" id="ARBA00001974"/>
    </source>
</evidence>
<keyword evidence="4 6" id="KW-0274">FAD</keyword>
<keyword evidence="7" id="KW-0175">Coiled coil</keyword>
<accession>C3N489</accession>
<comment type="cofactor">
    <cofactor evidence="1 6">
        <name>FAD</name>
        <dbReference type="ChEBI" id="CHEBI:57692"/>
    </cofactor>
</comment>
<dbReference type="InterPro" id="IPR037069">
    <property type="entry name" value="AcylCoA_DH/ox_N_sf"/>
</dbReference>
<dbReference type="Pfam" id="PF02770">
    <property type="entry name" value="Acyl-CoA_dh_M"/>
    <property type="match status" value="1"/>
</dbReference>
<dbReference type="InterPro" id="IPR009075">
    <property type="entry name" value="AcylCo_DH/oxidase_C"/>
</dbReference>